<organism evidence="1">
    <name type="scientific">Lepeophtheirus salmonis</name>
    <name type="common">Salmon louse</name>
    <name type="synonym">Caligus salmonis</name>
    <dbReference type="NCBI Taxonomy" id="72036"/>
    <lineage>
        <taxon>Eukaryota</taxon>
        <taxon>Metazoa</taxon>
        <taxon>Ecdysozoa</taxon>
        <taxon>Arthropoda</taxon>
        <taxon>Crustacea</taxon>
        <taxon>Multicrustacea</taxon>
        <taxon>Hexanauplia</taxon>
        <taxon>Copepoda</taxon>
        <taxon>Siphonostomatoida</taxon>
        <taxon>Caligidae</taxon>
        <taxon>Lepeophtheirus</taxon>
    </lineage>
</organism>
<evidence type="ECO:0000313" key="1">
    <source>
        <dbReference type="EMBL" id="CDW43449.1"/>
    </source>
</evidence>
<dbReference type="AlphaFoldDB" id="A0A0K2UYV4"/>
<name>A0A0K2UYV4_LEPSM</name>
<dbReference type="EMBL" id="HACA01026088">
    <property type="protein sequence ID" value="CDW43449.1"/>
    <property type="molecule type" value="Transcribed_RNA"/>
</dbReference>
<proteinExistence type="predicted"/>
<reference evidence="1" key="1">
    <citation type="submission" date="2014-05" db="EMBL/GenBank/DDBJ databases">
        <authorList>
            <person name="Chronopoulou M."/>
        </authorList>
    </citation>
    <scope>NUCLEOTIDE SEQUENCE</scope>
    <source>
        <tissue evidence="1">Whole organism</tissue>
    </source>
</reference>
<accession>A0A0K2UYV4</accession>
<sequence length="46" mass="5315">MFDDVGGVMANADQSCNIQPFCFNLCLEMRYICLKYCIQKITTIIF</sequence>
<protein>
    <submittedName>
        <fullName evidence="1">Uncharacterized protein</fullName>
    </submittedName>
</protein>